<comment type="caution">
    <text evidence="1">The sequence shown here is derived from an EMBL/GenBank/DDBJ whole genome shotgun (WGS) entry which is preliminary data.</text>
</comment>
<organism evidence="1 2">
    <name type="scientific">Collinsella tanakaei</name>
    <dbReference type="NCBI Taxonomy" id="626935"/>
    <lineage>
        <taxon>Bacteria</taxon>
        <taxon>Bacillati</taxon>
        <taxon>Actinomycetota</taxon>
        <taxon>Coriobacteriia</taxon>
        <taxon>Coriobacteriales</taxon>
        <taxon>Coriobacteriaceae</taxon>
        <taxon>Collinsella</taxon>
    </lineage>
</organism>
<protein>
    <submittedName>
        <fullName evidence="1">Uncharacterized protein</fullName>
    </submittedName>
</protein>
<name>A0A3E4QXH3_9ACTN</name>
<dbReference type="Proteomes" id="UP000260943">
    <property type="component" value="Unassembled WGS sequence"/>
</dbReference>
<sequence>MPAIKAASPRRRVLPRAAASRHAPIAYVQEGAGTGATSLVQSRVRLYGWARLSCYWTRKGFLDEELLLLVGMRFKAVIARDAERGKTWQMIS</sequence>
<dbReference type="EMBL" id="QSRJ01000002">
    <property type="protein sequence ID" value="RGL11534.1"/>
    <property type="molecule type" value="Genomic_DNA"/>
</dbReference>
<evidence type="ECO:0000313" key="1">
    <source>
        <dbReference type="EMBL" id="RGL11534.1"/>
    </source>
</evidence>
<accession>A0A3E4QXH3</accession>
<evidence type="ECO:0000313" key="2">
    <source>
        <dbReference type="Proteomes" id="UP000260943"/>
    </source>
</evidence>
<proteinExistence type="predicted"/>
<dbReference type="AlphaFoldDB" id="A0A3E4QXH3"/>
<gene>
    <name evidence="1" type="ORF">DXC81_01705</name>
</gene>
<reference evidence="1 2" key="1">
    <citation type="submission" date="2018-08" db="EMBL/GenBank/DDBJ databases">
        <title>A genome reference for cultivated species of the human gut microbiota.</title>
        <authorList>
            <person name="Zou Y."/>
            <person name="Xue W."/>
            <person name="Luo G."/>
        </authorList>
    </citation>
    <scope>NUCLEOTIDE SEQUENCE [LARGE SCALE GENOMIC DNA]</scope>
    <source>
        <strain evidence="1 2">TF08-14</strain>
    </source>
</reference>